<sequence length="458" mass="51809">MDELDRPGDIPPPKTLKTNAQHTMGNRPPVAMDQSDAMDEVDQVAKPTISQAGESGTTERPSVIIPAPGQQQPPDLERKESEILSSIAMDETPPVFPTKKPEKPVEEMLSTIDIPFDNDKFQLEEIRPESPGADATDAPVLSQTDGPFTSTFFKPAQPIQQLVQHRSERKNREGITIKHTTYHPKPLEKNSKMSDHASNIYSDSFYKMDCFPRGKLTLINVKHFTRASGMGDYPREGTNRDAEGLTDLFLDLGFVVDRFDNPSKKEILAIVKAAANEDYSKQACCACAILSHGEEGIIYGNDDFVKIRDITKMFRTRGLAGKPKFFLFQACQGSEYMNPYDAVDGKPGQRLSEEEMALTLPSEADFLYAYSTVPGYYSWRNSRRGSWFMEALVQVFRENAHRMDVMRMLIRVNDIISYRKSRTDEIKTDNKRQIASLITQMRKDFFLFPPYGPLKHAQ</sequence>
<dbReference type="GO" id="GO:0004197">
    <property type="term" value="F:cysteine-type endopeptidase activity"/>
    <property type="evidence" value="ECO:0007669"/>
    <property type="project" value="InterPro"/>
</dbReference>
<name>A0A7M5V7I5_9CNID</name>
<feature type="domain" description="Caspase family p10" evidence="4">
    <location>
        <begin position="356"/>
        <end position="449"/>
    </location>
</feature>
<dbReference type="RefSeq" id="XP_066920052.1">
    <property type="nucleotide sequence ID" value="XM_067063951.1"/>
</dbReference>
<dbReference type="SUPFAM" id="SSF52129">
    <property type="entry name" value="Caspase-like"/>
    <property type="match status" value="1"/>
</dbReference>
<evidence type="ECO:0000256" key="2">
    <source>
        <dbReference type="RuleBase" id="RU003971"/>
    </source>
</evidence>
<dbReference type="GeneID" id="136807375"/>
<dbReference type="EnsemblMetazoa" id="CLYHEMT008826.1">
    <property type="protein sequence ID" value="CLYHEMP008826.1"/>
    <property type="gene ID" value="CLYHEMG008826"/>
</dbReference>
<dbReference type="InterPro" id="IPR011600">
    <property type="entry name" value="Pept_C14_caspase"/>
</dbReference>
<dbReference type="PRINTS" id="PR00376">
    <property type="entry name" value="IL1BCENZYME"/>
</dbReference>
<dbReference type="PANTHER" id="PTHR10454">
    <property type="entry name" value="CASPASE"/>
    <property type="match status" value="1"/>
</dbReference>
<feature type="region of interest" description="Disordered" evidence="3">
    <location>
        <begin position="1"/>
        <end position="78"/>
    </location>
</feature>
<dbReference type="PROSITE" id="PS01122">
    <property type="entry name" value="CASPASE_CYS"/>
    <property type="match status" value="1"/>
</dbReference>
<dbReference type="AlphaFoldDB" id="A0A7M5V7I5"/>
<evidence type="ECO:0000259" key="4">
    <source>
        <dbReference type="PROSITE" id="PS50207"/>
    </source>
</evidence>
<feature type="domain" description="Caspase family p20" evidence="5">
    <location>
        <begin position="212"/>
        <end position="335"/>
    </location>
</feature>
<evidence type="ECO:0000259" key="5">
    <source>
        <dbReference type="PROSITE" id="PS50208"/>
    </source>
</evidence>
<reference evidence="6" key="1">
    <citation type="submission" date="2021-01" db="UniProtKB">
        <authorList>
            <consortium name="EnsemblMetazoa"/>
        </authorList>
    </citation>
    <scope>IDENTIFICATION</scope>
</reference>
<keyword evidence="7" id="KW-1185">Reference proteome</keyword>
<dbReference type="RefSeq" id="XP_066920053.1">
    <property type="nucleotide sequence ID" value="XM_067063952.1"/>
</dbReference>
<organism evidence="6 7">
    <name type="scientific">Clytia hemisphaerica</name>
    <dbReference type="NCBI Taxonomy" id="252671"/>
    <lineage>
        <taxon>Eukaryota</taxon>
        <taxon>Metazoa</taxon>
        <taxon>Cnidaria</taxon>
        <taxon>Hydrozoa</taxon>
        <taxon>Hydroidolina</taxon>
        <taxon>Leptothecata</taxon>
        <taxon>Obeliida</taxon>
        <taxon>Clytiidae</taxon>
        <taxon>Clytia</taxon>
    </lineage>
</organism>
<dbReference type="InterPro" id="IPR002398">
    <property type="entry name" value="Pept_C14"/>
</dbReference>
<proteinExistence type="inferred from homology"/>
<evidence type="ECO:0000313" key="7">
    <source>
        <dbReference type="Proteomes" id="UP000594262"/>
    </source>
</evidence>
<protein>
    <submittedName>
        <fullName evidence="6">Uncharacterized protein</fullName>
    </submittedName>
</protein>
<dbReference type="PANTHER" id="PTHR10454:SF210">
    <property type="entry name" value="CASPASE-2"/>
    <property type="match status" value="1"/>
</dbReference>
<dbReference type="InterPro" id="IPR033139">
    <property type="entry name" value="Caspase_cys_AS"/>
</dbReference>
<evidence type="ECO:0000256" key="3">
    <source>
        <dbReference type="SAM" id="MobiDB-lite"/>
    </source>
</evidence>
<dbReference type="GO" id="GO:0006508">
    <property type="term" value="P:proteolysis"/>
    <property type="evidence" value="ECO:0007669"/>
    <property type="project" value="InterPro"/>
</dbReference>
<dbReference type="Gene3D" id="3.40.50.1460">
    <property type="match status" value="1"/>
</dbReference>
<dbReference type="PROSITE" id="PS50207">
    <property type="entry name" value="CASPASE_P10"/>
    <property type="match status" value="1"/>
</dbReference>
<comment type="similarity">
    <text evidence="1 2">Belongs to the peptidase C14A family.</text>
</comment>
<accession>A0A7M5V7I5</accession>
<dbReference type="Pfam" id="PF00656">
    <property type="entry name" value="Peptidase_C14"/>
    <property type="match status" value="1"/>
</dbReference>
<evidence type="ECO:0000313" key="6">
    <source>
        <dbReference type="EnsemblMetazoa" id="CLYHEMP008826.1"/>
    </source>
</evidence>
<dbReference type="PROSITE" id="PS50208">
    <property type="entry name" value="CASPASE_P20"/>
    <property type="match status" value="1"/>
</dbReference>
<dbReference type="InterPro" id="IPR002138">
    <property type="entry name" value="Pept_C14_p10"/>
</dbReference>
<dbReference type="Proteomes" id="UP000594262">
    <property type="component" value="Unplaced"/>
</dbReference>
<evidence type="ECO:0000256" key="1">
    <source>
        <dbReference type="ARBA" id="ARBA00010134"/>
    </source>
</evidence>
<dbReference type="CDD" id="cd00032">
    <property type="entry name" value="CASc"/>
    <property type="match status" value="1"/>
</dbReference>
<dbReference type="SMART" id="SM00115">
    <property type="entry name" value="CASc"/>
    <property type="match status" value="1"/>
</dbReference>
<dbReference type="InterPro" id="IPR001309">
    <property type="entry name" value="Pept_C14_p20"/>
</dbReference>
<dbReference type="InterPro" id="IPR015917">
    <property type="entry name" value="Pept_C14A"/>
</dbReference>
<feature type="compositionally biased region" description="Polar residues" evidence="3">
    <location>
        <begin position="48"/>
        <end position="60"/>
    </location>
</feature>
<dbReference type="InterPro" id="IPR029030">
    <property type="entry name" value="Caspase-like_dom_sf"/>
</dbReference>
<dbReference type="OrthoDB" id="6116485at2759"/>